<accession>A0A699I8Z0</accession>
<feature type="non-terminal residue" evidence="1">
    <location>
        <position position="1"/>
    </location>
</feature>
<organism evidence="1">
    <name type="scientific">Tanacetum cinerariifolium</name>
    <name type="common">Dalmatian daisy</name>
    <name type="synonym">Chrysanthemum cinerariifolium</name>
    <dbReference type="NCBI Taxonomy" id="118510"/>
    <lineage>
        <taxon>Eukaryota</taxon>
        <taxon>Viridiplantae</taxon>
        <taxon>Streptophyta</taxon>
        <taxon>Embryophyta</taxon>
        <taxon>Tracheophyta</taxon>
        <taxon>Spermatophyta</taxon>
        <taxon>Magnoliopsida</taxon>
        <taxon>eudicotyledons</taxon>
        <taxon>Gunneridae</taxon>
        <taxon>Pentapetalae</taxon>
        <taxon>asterids</taxon>
        <taxon>campanulids</taxon>
        <taxon>Asterales</taxon>
        <taxon>Asteraceae</taxon>
        <taxon>Asteroideae</taxon>
        <taxon>Anthemideae</taxon>
        <taxon>Anthemidinae</taxon>
        <taxon>Tanacetum</taxon>
    </lineage>
</organism>
<comment type="caution">
    <text evidence="1">The sequence shown here is derived from an EMBL/GenBank/DDBJ whole genome shotgun (WGS) entry which is preliminary data.</text>
</comment>
<evidence type="ECO:0000313" key="1">
    <source>
        <dbReference type="EMBL" id="GEZ35299.1"/>
    </source>
</evidence>
<dbReference type="EMBL" id="BKCJ010268767">
    <property type="protein sequence ID" value="GEZ35299.1"/>
    <property type="molecule type" value="Genomic_DNA"/>
</dbReference>
<name>A0A699I8Z0_TANCI</name>
<sequence length="100" mass="11152">LNPLLDLYNLLGFLMNMFWTGELGVSDLSPTDRLGESVYNYPYGIVSTLCPWELGDKIHGDIVPLPLRNFSHDDPTVIASYGDVVIGSMVIKKVYYVKGL</sequence>
<protein>
    <submittedName>
        <fullName evidence="1">Uncharacterized protein</fullName>
    </submittedName>
</protein>
<proteinExistence type="predicted"/>
<reference evidence="1" key="1">
    <citation type="journal article" date="2019" name="Sci. Rep.">
        <title>Draft genome of Tanacetum cinerariifolium, the natural source of mosquito coil.</title>
        <authorList>
            <person name="Yamashiro T."/>
            <person name="Shiraishi A."/>
            <person name="Satake H."/>
            <person name="Nakayama K."/>
        </authorList>
    </citation>
    <scope>NUCLEOTIDE SEQUENCE</scope>
</reference>
<gene>
    <name evidence="1" type="ORF">Tci_507272</name>
</gene>
<dbReference type="AlphaFoldDB" id="A0A699I8Z0"/>